<reference evidence="2 3" key="1">
    <citation type="submission" date="2018-02" db="EMBL/GenBank/DDBJ databases">
        <authorList>
            <person name="Dubost A."/>
        </authorList>
    </citation>
    <scope>NUCLEOTIDE SEQUENCE [LARGE SCALE GENOMIC DNA]</scope>
    <source>
        <strain evidence="3">JV551A3</strain>
    </source>
</reference>
<name>A0AAQ1P4H0_9PSED</name>
<sequence>MRPFAGTPAPTGLALGSGKRDLCGSGRAREGLQRSPREHGAPYAFSGRALVAAALGACRPWRTVAGFS</sequence>
<gene>
    <name evidence="2" type="ORF">JV551A3_V1_430017</name>
</gene>
<dbReference type="Proteomes" id="UP000294335">
    <property type="component" value="Unassembled WGS sequence"/>
</dbReference>
<evidence type="ECO:0000313" key="2">
    <source>
        <dbReference type="EMBL" id="SPO59101.1"/>
    </source>
</evidence>
<evidence type="ECO:0000256" key="1">
    <source>
        <dbReference type="SAM" id="MobiDB-lite"/>
    </source>
</evidence>
<accession>A0AAQ1P4H0</accession>
<dbReference type="AlphaFoldDB" id="A0AAQ1P4H0"/>
<comment type="caution">
    <text evidence="2">The sequence shown here is derived from an EMBL/GenBank/DDBJ whole genome shotgun (WGS) entry which is preliminary data.</text>
</comment>
<feature type="region of interest" description="Disordered" evidence="1">
    <location>
        <begin position="1"/>
        <end position="39"/>
    </location>
</feature>
<evidence type="ECO:0000313" key="3">
    <source>
        <dbReference type="Proteomes" id="UP000294335"/>
    </source>
</evidence>
<organism evidence="2 3">
    <name type="scientific">Pseudomonas inefficax</name>
    <dbReference type="NCBI Taxonomy" id="2078786"/>
    <lineage>
        <taxon>Bacteria</taxon>
        <taxon>Pseudomonadati</taxon>
        <taxon>Pseudomonadota</taxon>
        <taxon>Gammaproteobacteria</taxon>
        <taxon>Pseudomonadales</taxon>
        <taxon>Pseudomonadaceae</taxon>
        <taxon>Pseudomonas</taxon>
    </lineage>
</organism>
<keyword evidence="3" id="KW-1185">Reference proteome</keyword>
<protein>
    <submittedName>
        <fullName evidence="2">Uncharacterized protein</fullName>
    </submittedName>
</protein>
<proteinExistence type="predicted"/>
<feature type="compositionally biased region" description="Basic and acidic residues" evidence="1">
    <location>
        <begin position="18"/>
        <end position="39"/>
    </location>
</feature>
<dbReference type="EMBL" id="OPYN01000043">
    <property type="protein sequence ID" value="SPO59101.1"/>
    <property type="molecule type" value="Genomic_DNA"/>
</dbReference>